<evidence type="ECO:0000256" key="6">
    <source>
        <dbReference type="ARBA" id="ARBA00023212"/>
    </source>
</evidence>
<dbReference type="GO" id="GO:0008017">
    <property type="term" value="F:microtubule binding"/>
    <property type="evidence" value="ECO:0007669"/>
    <property type="project" value="TreeGrafter"/>
</dbReference>
<name>A0A8S1H667_9PELO</name>
<evidence type="ECO:0000256" key="5">
    <source>
        <dbReference type="ARBA" id="ARBA00022803"/>
    </source>
</evidence>
<organism evidence="10 11">
    <name type="scientific">Caenorhabditis auriculariae</name>
    <dbReference type="NCBI Taxonomy" id="2777116"/>
    <lineage>
        <taxon>Eukaryota</taxon>
        <taxon>Metazoa</taxon>
        <taxon>Ecdysozoa</taxon>
        <taxon>Nematoda</taxon>
        <taxon>Chromadorea</taxon>
        <taxon>Rhabditida</taxon>
        <taxon>Rhabditina</taxon>
        <taxon>Rhabditomorpha</taxon>
        <taxon>Rhabditoidea</taxon>
        <taxon>Rhabditidae</taxon>
        <taxon>Peloderinae</taxon>
        <taxon>Caenorhabditis</taxon>
    </lineage>
</organism>
<evidence type="ECO:0000256" key="7">
    <source>
        <dbReference type="ARBA" id="ARBA00039966"/>
    </source>
</evidence>
<gene>
    <name evidence="10" type="ORF">CAUJ_LOCUS6853</name>
</gene>
<keyword evidence="6" id="KW-0206">Cytoskeleton</keyword>
<protein>
    <recommendedName>
        <fullName evidence="7">Regulator of microtubule dynamics protein 1</fullName>
    </recommendedName>
    <alternativeName>
        <fullName evidence="8">Protein FAM82B</fullName>
    </alternativeName>
</protein>
<evidence type="ECO:0000256" key="4">
    <source>
        <dbReference type="ARBA" id="ARBA00022737"/>
    </source>
</evidence>
<evidence type="ECO:0000313" key="11">
    <source>
        <dbReference type="Proteomes" id="UP000835052"/>
    </source>
</evidence>
<dbReference type="InterPro" id="IPR011990">
    <property type="entry name" value="TPR-like_helical_dom_sf"/>
</dbReference>
<comment type="subcellular location">
    <subcellularLocation>
        <location evidence="1">Cytoplasm</location>
        <location evidence="1">Cytoskeleton</location>
    </subcellularLocation>
</comment>
<dbReference type="PANTHER" id="PTHR16056">
    <property type="entry name" value="REGULATOR OF MICROTUBULE DYNAMICS PROTEIN"/>
    <property type="match status" value="1"/>
</dbReference>
<dbReference type="PANTHER" id="PTHR16056:SF16">
    <property type="entry name" value="REGULATOR OF MICROTUBULE DYNAMICS PROTEIN 1"/>
    <property type="match status" value="1"/>
</dbReference>
<proteinExistence type="predicted"/>
<keyword evidence="3" id="KW-0963">Cytoplasm</keyword>
<dbReference type="OrthoDB" id="69711at2759"/>
<keyword evidence="11" id="KW-1185">Reference proteome</keyword>
<dbReference type="AlphaFoldDB" id="A0A8S1H667"/>
<sequence>MFRRGGFQILRAARAFSQRPVVRANVRRAAIGSGGVGTSLGLSFFSKKKEEPKKESFADFDDLIREADQFFDKYLVENFQSVISTVGNSETAEILWRLVKTILEKSRLSEDLGDKTGAMKKAYGEIERELKNEIKTGNFKPDKLYGIVSEYVGDSKKGIADKAKEIRGQLEKAIKVYKNDPMMWHVLGLWHLAFADIGHAAKKVAKTVTGLPVDSTYEDALHYFEQAEKLKPGFDTANAFYLAETYDRLGKKERAIEYYKKSYDIPAKNDDDKDIQKKALERLRERGIQQKK</sequence>
<accession>A0A8S1H667</accession>
<dbReference type="GO" id="GO:0005739">
    <property type="term" value="C:mitochondrion"/>
    <property type="evidence" value="ECO:0007669"/>
    <property type="project" value="TreeGrafter"/>
</dbReference>
<evidence type="ECO:0000313" key="10">
    <source>
        <dbReference type="EMBL" id="CAD6190934.1"/>
    </source>
</evidence>
<reference evidence="10" key="1">
    <citation type="submission" date="2020-10" db="EMBL/GenBank/DDBJ databases">
        <authorList>
            <person name="Kikuchi T."/>
        </authorList>
    </citation>
    <scope>NUCLEOTIDE SEQUENCE</scope>
    <source>
        <strain evidence="10">NKZ352</strain>
    </source>
</reference>
<dbReference type="Proteomes" id="UP000835052">
    <property type="component" value="Unassembled WGS sequence"/>
</dbReference>
<dbReference type="InterPro" id="IPR019734">
    <property type="entry name" value="TPR_rpt"/>
</dbReference>
<evidence type="ECO:0000256" key="1">
    <source>
        <dbReference type="ARBA" id="ARBA00004245"/>
    </source>
</evidence>
<dbReference type="Gene3D" id="1.25.40.10">
    <property type="entry name" value="Tetratricopeptide repeat domain"/>
    <property type="match status" value="1"/>
</dbReference>
<dbReference type="PROSITE" id="PS50005">
    <property type="entry name" value="TPR"/>
    <property type="match status" value="1"/>
</dbReference>
<evidence type="ECO:0000256" key="3">
    <source>
        <dbReference type="ARBA" id="ARBA00022490"/>
    </source>
</evidence>
<comment type="caution">
    <text evidence="10">The sequence shown here is derived from an EMBL/GenBank/DDBJ whole genome shotgun (WGS) entry which is preliminary data.</text>
</comment>
<keyword evidence="5 9" id="KW-0802">TPR repeat</keyword>
<evidence type="ECO:0000256" key="9">
    <source>
        <dbReference type="PROSITE-ProRule" id="PRU00339"/>
    </source>
</evidence>
<dbReference type="InterPro" id="IPR049039">
    <property type="entry name" value="RMD1-3_a_helical_rpt"/>
</dbReference>
<evidence type="ECO:0000256" key="8">
    <source>
        <dbReference type="ARBA" id="ARBA00041958"/>
    </source>
</evidence>
<evidence type="ECO:0000256" key="2">
    <source>
        <dbReference type="ARBA" id="ARBA00011375"/>
    </source>
</evidence>
<dbReference type="EMBL" id="CAJGYM010000018">
    <property type="protein sequence ID" value="CAD6190934.1"/>
    <property type="molecule type" value="Genomic_DNA"/>
</dbReference>
<dbReference type="GO" id="GO:0097431">
    <property type="term" value="C:mitotic spindle pole"/>
    <property type="evidence" value="ECO:0007669"/>
    <property type="project" value="TreeGrafter"/>
</dbReference>
<dbReference type="SUPFAM" id="SSF48452">
    <property type="entry name" value="TPR-like"/>
    <property type="match status" value="1"/>
</dbReference>
<dbReference type="Pfam" id="PF21033">
    <property type="entry name" value="RMD1-3"/>
    <property type="match status" value="1"/>
</dbReference>
<comment type="subunit">
    <text evidence="2">Interacts with microtubules.</text>
</comment>
<dbReference type="GO" id="GO:0005876">
    <property type="term" value="C:spindle microtubule"/>
    <property type="evidence" value="ECO:0007669"/>
    <property type="project" value="TreeGrafter"/>
</dbReference>
<keyword evidence="4" id="KW-0677">Repeat</keyword>
<feature type="repeat" description="TPR" evidence="9">
    <location>
        <begin position="236"/>
        <end position="269"/>
    </location>
</feature>